<dbReference type="PANTHER" id="PTHR21180">
    <property type="entry name" value="ENDONUCLEASE/EXONUCLEASE/PHOSPHATASE FAMILY DOMAIN-CONTAINING PROTEIN 1"/>
    <property type="match status" value="1"/>
</dbReference>
<comment type="caution">
    <text evidence="2">The sequence shown here is derived from an EMBL/GenBank/DDBJ whole genome shotgun (WGS) entry which is preliminary data.</text>
</comment>
<accession>A0ABW1ZGU6</accession>
<dbReference type="SUPFAM" id="SSF81585">
    <property type="entry name" value="PsbU/PolX domain-like"/>
    <property type="match status" value="1"/>
</dbReference>
<reference evidence="3" key="1">
    <citation type="journal article" date="2019" name="Int. J. Syst. Evol. Microbiol.">
        <title>The Global Catalogue of Microorganisms (GCM) 10K type strain sequencing project: providing services to taxonomists for standard genome sequencing and annotation.</title>
        <authorList>
            <consortium name="The Broad Institute Genomics Platform"/>
            <consortium name="The Broad Institute Genome Sequencing Center for Infectious Disease"/>
            <person name="Wu L."/>
            <person name="Ma J."/>
        </authorList>
    </citation>
    <scope>NUCLEOTIDE SEQUENCE [LARGE SCALE GENOMIC DNA]</scope>
    <source>
        <strain evidence="3">CCUG 63830</strain>
    </source>
</reference>
<protein>
    <submittedName>
        <fullName evidence="2">ComEA family DNA-binding protein</fullName>
    </submittedName>
</protein>
<dbReference type="Proteomes" id="UP001596317">
    <property type="component" value="Unassembled WGS sequence"/>
</dbReference>
<evidence type="ECO:0000313" key="2">
    <source>
        <dbReference type="EMBL" id="MFC6659735.1"/>
    </source>
</evidence>
<dbReference type="RefSeq" id="WP_224603770.1">
    <property type="nucleotide sequence ID" value="NZ_JAIQXV010000001.1"/>
</dbReference>
<evidence type="ECO:0000256" key="1">
    <source>
        <dbReference type="SAM" id="SignalP"/>
    </source>
</evidence>
<feature type="chain" id="PRO_5045653906" evidence="1">
    <location>
        <begin position="22"/>
        <end position="107"/>
    </location>
</feature>
<dbReference type="Gene3D" id="1.10.150.320">
    <property type="entry name" value="Photosystem II 12 kDa extrinsic protein"/>
    <property type="match status" value="1"/>
</dbReference>
<proteinExistence type="predicted"/>
<name>A0ABW1ZGU6_9DEIO</name>
<dbReference type="InterPro" id="IPR051675">
    <property type="entry name" value="Endo/Exo/Phosphatase_dom_1"/>
</dbReference>
<organism evidence="2 3">
    <name type="scientific">Deinococcus multiflagellatus</name>
    <dbReference type="NCBI Taxonomy" id="1656887"/>
    <lineage>
        <taxon>Bacteria</taxon>
        <taxon>Thermotogati</taxon>
        <taxon>Deinococcota</taxon>
        <taxon>Deinococci</taxon>
        <taxon>Deinococcales</taxon>
        <taxon>Deinococcaceae</taxon>
        <taxon>Deinococcus</taxon>
    </lineage>
</organism>
<keyword evidence="2" id="KW-0238">DNA-binding</keyword>
<feature type="signal peptide" evidence="1">
    <location>
        <begin position="1"/>
        <end position="21"/>
    </location>
</feature>
<sequence length="107" mass="11124">MNKTHVFAVAAALLLPTLASAQTMPAAKPAATTAAAKPAAPVTLTRTAVHINSASTKTLMTLPGVGTKVAAEIIKNRPYRDAKALIVKVKGLGQNNVQKLLPLIDFK</sequence>
<gene>
    <name evidence="2" type="ORF">ACFP90_04685</name>
</gene>
<dbReference type="Pfam" id="PF12836">
    <property type="entry name" value="HHH_3"/>
    <property type="match status" value="1"/>
</dbReference>
<dbReference type="EMBL" id="JBHSWB010000001">
    <property type="protein sequence ID" value="MFC6659735.1"/>
    <property type="molecule type" value="Genomic_DNA"/>
</dbReference>
<evidence type="ECO:0000313" key="3">
    <source>
        <dbReference type="Proteomes" id="UP001596317"/>
    </source>
</evidence>
<keyword evidence="1" id="KW-0732">Signal</keyword>
<dbReference type="GO" id="GO:0003677">
    <property type="term" value="F:DNA binding"/>
    <property type="evidence" value="ECO:0007669"/>
    <property type="project" value="UniProtKB-KW"/>
</dbReference>
<dbReference type="PANTHER" id="PTHR21180:SF32">
    <property type="entry name" value="ENDONUCLEASE_EXONUCLEASE_PHOSPHATASE FAMILY DOMAIN-CONTAINING PROTEIN 1"/>
    <property type="match status" value="1"/>
</dbReference>
<keyword evidence="3" id="KW-1185">Reference proteome</keyword>